<reference evidence="2 3" key="1">
    <citation type="submission" date="2014-02" db="EMBL/GenBank/DDBJ databases">
        <title>Single nucleus genome sequencing reveals high similarity among nuclei of an endomycorrhizal fungus.</title>
        <authorList>
            <person name="Lin K."/>
            <person name="Geurts R."/>
            <person name="Zhang Z."/>
            <person name="Limpens E."/>
            <person name="Saunders D.G."/>
            <person name="Mu D."/>
            <person name="Pang E."/>
            <person name="Cao H."/>
            <person name="Cha H."/>
            <person name="Lin T."/>
            <person name="Zhou Q."/>
            <person name="Shang Y."/>
            <person name="Li Y."/>
            <person name="Ivanov S."/>
            <person name="Sharma T."/>
            <person name="Velzen R.V."/>
            <person name="Ruijter N.D."/>
            <person name="Aanen D.K."/>
            <person name="Win J."/>
            <person name="Kamoun S."/>
            <person name="Bisseling T."/>
            <person name="Huang S."/>
        </authorList>
    </citation>
    <scope>NUCLEOTIDE SEQUENCE [LARGE SCALE GENOMIC DNA]</scope>
    <source>
        <strain evidence="3">DAOM197198w</strain>
    </source>
</reference>
<name>A0A015LJJ5_RHIIW</name>
<protein>
    <submittedName>
        <fullName evidence="2">Uncharacterized protein</fullName>
    </submittedName>
</protein>
<comment type="caution">
    <text evidence="2">The sequence shown here is derived from an EMBL/GenBank/DDBJ whole genome shotgun (WGS) entry which is preliminary data.</text>
</comment>
<feature type="compositionally biased region" description="Basic and acidic residues" evidence="1">
    <location>
        <begin position="55"/>
        <end position="64"/>
    </location>
</feature>
<dbReference type="Proteomes" id="UP000022910">
    <property type="component" value="Unassembled WGS sequence"/>
</dbReference>
<keyword evidence="3" id="KW-1185">Reference proteome</keyword>
<dbReference type="OrthoDB" id="2250022at2759"/>
<feature type="region of interest" description="Disordered" evidence="1">
    <location>
        <begin position="1"/>
        <end position="103"/>
    </location>
</feature>
<feature type="compositionally biased region" description="Basic and acidic residues" evidence="1">
    <location>
        <begin position="83"/>
        <end position="103"/>
    </location>
</feature>
<feature type="compositionally biased region" description="Polar residues" evidence="1">
    <location>
        <begin position="69"/>
        <end position="82"/>
    </location>
</feature>
<dbReference type="AlphaFoldDB" id="A0A015LJJ5"/>
<sequence>MDHTELPPTVTSRLSTSVTSTISVDTSSKCAVKVETKKNATSIQTPFDPYGQTVIDERLKRSDPRLPSAPSSGNRSMTMDRSSNYRKDDIDNDNDPEKKCTIM</sequence>
<evidence type="ECO:0000256" key="1">
    <source>
        <dbReference type="SAM" id="MobiDB-lite"/>
    </source>
</evidence>
<proteinExistence type="predicted"/>
<evidence type="ECO:0000313" key="2">
    <source>
        <dbReference type="EMBL" id="EXX79929.1"/>
    </source>
</evidence>
<accession>A0A015LJJ5</accession>
<dbReference type="EMBL" id="JEMT01000524">
    <property type="protein sequence ID" value="EXX79929.1"/>
    <property type="molecule type" value="Genomic_DNA"/>
</dbReference>
<gene>
    <name evidence="2" type="ORF">RirG_000910</name>
</gene>
<dbReference type="HOGENOM" id="CLU_2265171_0_0_1"/>
<organism evidence="2 3">
    <name type="scientific">Rhizophagus irregularis (strain DAOM 197198w)</name>
    <name type="common">Glomus intraradices</name>
    <dbReference type="NCBI Taxonomy" id="1432141"/>
    <lineage>
        <taxon>Eukaryota</taxon>
        <taxon>Fungi</taxon>
        <taxon>Fungi incertae sedis</taxon>
        <taxon>Mucoromycota</taxon>
        <taxon>Glomeromycotina</taxon>
        <taxon>Glomeromycetes</taxon>
        <taxon>Glomerales</taxon>
        <taxon>Glomeraceae</taxon>
        <taxon>Rhizophagus</taxon>
    </lineage>
</organism>
<feature type="compositionally biased region" description="Low complexity" evidence="1">
    <location>
        <begin position="9"/>
        <end position="28"/>
    </location>
</feature>
<evidence type="ECO:0000313" key="3">
    <source>
        <dbReference type="Proteomes" id="UP000022910"/>
    </source>
</evidence>